<sequence length="74" mass="8506">MLKKLKNVFALLTFVLAVYALITDSFVVMPYTLFFLGVTLLIMGMQEKRKPLNYAFFLVSGLNIFVSIKSFLYN</sequence>
<protein>
    <recommendedName>
        <fullName evidence="4">DUF3953 domain-containing protein</fullName>
    </recommendedName>
</protein>
<evidence type="ECO:0000313" key="3">
    <source>
        <dbReference type="Proteomes" id="UP000094580"/>
    </source>
</evidence>
<keyword evidence="3" id="KW-1185">Reference proteome</keyword>
<keyword evidence="1" id="KW-1133">Transmembrane helix</keyword>
<evidence type="ECO:0000313" key="2">
    <source>
        <dbReference type="EMBL" id="ODG90939.1"/>
    </source>
</evidence>
<comment type="caution">
    <text evidence="2">The sequence shown here is derived from an EMBL/GenBank/DDBJ whole genome shotgun (WGS) entry which is preliminary data.</text>
</comment>
<gene>
    <name evidence="2" type="ORF">BED47_07835</name>
</gene>
<name>A0ABX2ZR34_9BACI</name>
<proteinExistence type="predicted"/>
<evidence type="ECO:0000256" key="1">
    <source>
        <dbReference type="SAM" id="Phobius"/>
    </source>
</evidence>
<accession>A0ABX2ZR34</accession>
<organism evidence="2 3">
    <name type="scientific">Gottfriedia luciferensis</name>
    <dbReference type="NCBI Taxonomy" id="178774"/>
    <lineage>
        <taxon>Bacteria</taxon>
        <taxon>Bacillati</taxon>
        <taxon>Bacillota</taxon>
        <taxon>Bacilli</taxon>
        <taxon>Bacillales</taxon>
        <taxon>Bacillaceae</taxon>
        <taxon>Gottfriedia</taxon>
    </lineage>
</organism>
<keyword evidence="1" id="KW-0812">Transmembrane</keyword>
<dbReference type="EMBL" id="MDKC01000032">
    <property type="protein sequence ID" value="ODG90939.1"/>
    <property type="molecule type" value="Genomic_DNA"/>
</dbReference>
<dbReference type="RefSeq" id="WP_069034333.1">
    <property type="nucleotide sequence ID" value="NZ_MDKC01000032.1"/>
</dbReference>
<evidence type="ECO:0008006" key="4">
    <source>
        <dbReference type="Google" id="ProtNLM"/>
    </source>
</evidence>
<feature type="transmembrane region" description="Helical" evidence="1">
    <location>
        <begin position="52"/>
        <end position="72"/>
    </location>
</feature>
<feature type="transmembrane region" description="Helical" evidence="1">
    <location>
        <begin position="30"/>
        <end position="45"/>
    </location>
</feature>
<reference evidence="2 3" key="1">
    <citation type="submission" date="2016-07" db="EMBL/GenBank/DDBJ databases">
        <authorList>
            <person name="Townsley L."/>
            <person name="Shank E.A."/>
        </authorList>
    </citation>
    <scope>NUCLEOTIDE SEQUENCE [LARGE SCALE GENOMIC DNA]</scope>
    <source>
        <strain evidence="2 3">CH01</strain>
    </source>
</reference>
<keyword evidence="1" id="KW-0472">Membrane</keyword>
<dbReference type="Proteomes" id="UP000094580">
    <property type="component" value="Unassembled WGS sequence"/>
</dbReference>